<keyword evidence="1" id="KW-0812">Transmembrane</keyword>
<keyword evidence="1" id="KW-1133">Transmembrane helix</keyword>
<keyword evidence="1" id="KW-0472">Membrane</keyword>
<proteinExistence type="predicted"/>
<reference evidence="2 3" key="1">
    <citation type="submission" date="2015-08" db="EMBL/GenBank/DDBJ databases">
        <title>Draft genome sequence of cellulolytic and xylanolytic Paenibacillus sp. A59, isolated from a decaying forest soil from Patagonia, Argentina.</title>
        <authorList>
            <person name="Ghio S."/>
            <person name="Caceres A.M."/>
            <person name="Talia P."/>
            <person name="Grasso D."/>
            <person name="Campos E."/>
        </authorList>
    </citation>
    <scope>NUCLEOTIDE SEQUENCE [LARGE SCALE GENOMIC DNA]</scope>
    <source>
        <strain evidence="2 3">A59</strain>
    </source>
</reference>
<evidence type="ECO:0000256" key="1">
    <source>
        <dbReference type="SAM" id="Phobius"/>
    </source>
</evidence>
<dbReference type="PATRIC" id="fig|1705561.3.peg.3003"/>
<protein>
    <submittedName>
        <fullName evidence="2">Uncharacterized protein</fullName>
    </submittedName>
</protein>
<evidence type="ECO:0000313" key="2">
    <source>
        <dbReference type="EMBL" id="KOY15975.1"/>
    </source>
</evidence>
<keyword evidence="3" id="KW-1185">Reference proteome</keyword>
<evidence type="ECO:0000313" key="3">
    <source>
        <dbReference type="Proteomes" id="UP000037688"/>
    </source>
</evidence>
<feature type="transmembrane region" description="Helical" evidence="1">
    <location>
        <begin position="36"/>
        <end position="56"/>
    </location>
</feature>
<name>A0A0N0C4L8_9BACL</name>
<dbReference type="EMBL" id="LITU01000059">
    <property type="protein sequence ID" value="KOY15975.1"/>
    <property type="molecule type" value="Genomic_DNA"/>
</dbReference>
<feature type="transmembrane region" description="Helical" evidence="1">
    <location>
        <begin position="6"/>
        <end position="24"/>
    </location>
</feature>
<gene>
    <name evidence="2" type="ORF">AMS66_15290</name>
</gene>
<comment type="caution">
    <text evidence="2">The sequence shown here is derived from an EMBL/GenBank/DDBJ whole genome shotgun (WGS) entry which is preliminary data.</text>
</comment>
<dbReference type="OrthoDB" id="3823543at2"/>
<dbReference type="AlphaFoldDB" id="A0A0N0C4L8"/>
<sequence>MVGFLRLVGVLTVFGVGFSPFLLEQLWNDSFIIKQAWWYTPAIFAGFGLIFIPSILTNIFGVGRVKSGLPAVGVIKSIQQTGTYINEQPEVRLGLTVSLKGREKYDTELRTIIPLTSLAQFQPGSFIPLVVSVKDERRVGLDLKGRLSQEDMQQLLDEKMVQYGVAPEMMDIARTGEKALAKILDVTPLGSGGNGKIKLQLTLSVTKSNGETFKVTTPKEIYPSTLPQVQQGHIINVIYSKQDPSKLVLALNVQEGQLSDLFSS</sequence>
<accession>A0A0N0C4L8</accession>
<organism evidence="2 3">
    <name type="scientific">Paenibacillus xylanivorans</name>
    <dbReference type="NCBI Taxonomy" id="1705561"/>
    <lineage>
        <taxon>Bacteria</taxon>
        <taxon>Bacillati</taxon>
        <taxon>Bacillota</taxon>
        <taxon>Bacilli</taxon>
        <taxon>Bacillales</taxon>
        <taxon>Paenibacillaceae</taxon>
        <taxon>Paenibacillus</taxon>
    </lineage>
</organism>
<dbReference type="Proteomes" id="UP000037688">
    <property type="component" value="Unassembled WGS sequence"/>
</dbReference>